<reference evidence="3 4" key="1">
    <citation type="submission" date="2016-05" db="EMBL/GenBank/DDBJ databases">
        <title>A degradative enzymes factory behind the ericoid mycorrhizal symbiosis.</title>
        <authorList>
            <consortium name="DOE Joint Genome Institute"/>
            <person name="Martino E."/>
            <person name="Morin E."/>
            <person name="Grelet G."/>
            <person name="Kuo A."/>
            <person name="Kohler A."/>
            <person name="Daghino S."/>
            <person name="Barry K."/>
            <person name="Choi C."/>
            <person name="Cichocki N."/>
            <person name="Clum A."/>
            <person name="Copeland A."/>
            <person name="Hainaut M."/>
            <person name="Haridas S."/>
            <person name="Labutti K."/>
            <person name="Lindquist E."/>
            <person name="Lipzen A."/>
            <person name="Khouja H.-R."/>
            <person name="Murat C."/>
            <person name="Ohm R."/>
            <person name="Olson A."/>
            <person name="Spatafora J."/>
            <person name="Veneault-Fourrey C."/>
            <person name="Henrissat B."/>
            <person name="Grigoriev I."/>
            <person name="Martin F."/>
            <person name="Perotto S."/>
        </authorList>
    </citation>
    <scope>NUCLEOTIDE SEQUENCE [LARGE SCALE GENOMIC DNA]</scope>
    <source>
        <strain evidence="3 4">UAMH 7357</strain>
    </source>
</reference>
<dbReference type="AlphaFoldDB" id="A0A2J6PSB4"/>
<dbReference type="OrthoDB" id="10412671at2759"/>
<dbReference type="Proteomes" id="UP000235672">
    <property type="component" value="Unassembled WGS sequence"/>
</dbReference>
<feature type="compositionally biased region" description="Low complexity" evidence="1">
    <location>
        <begin position="367"/>
        <end position="376"/>
    </location>
</feature>
<gene>
    <name evidence="3" type="ORF">NA56DRAFT_648953</name>
</gene>
<evidence type="ECO:0000313" key="4">
    <source>
        <dbReference type="Proteomes" id="UP000235672"/>
    </source>
</evidence>
<feature type="region of interest" description="Disordered" evidence="1">
    <location>
        <begin position="367"/>
        <end position="387"/>
    </location>
</feature>
<feature type="compositionally biased region" description="Polar residues" evidence="1">
    <location>
        <begin position="329"/>
        <end position="341"/>
    </location>
</feature>
<keyword evidence="2" id="KW-0732">Signal</keyword>
<organism evidence="3 4">
    <name type="scientific">Hyaloscypha hepaticicola</name>
    <dbReference type="NCBI Taxonomy" id="2082293"/>
    <lineage>
        <taxon>Eukaryota</taxon>
        <taxon>Fungi</taxon>
        <taxon>Dikarya</taxon>
        <taxon>Ascomycota</taxon>
        <taxon>Pezizomycotina</taxon>
        <taxon>Leotiomycetes</taxon>
        <taxon>Helotiales</taxon>
        <taxon>Hyaloscyphaceae</taxon>
        <taxon>Hyaloscypha</taxon>
    </lineage>
</organism>
<evidence type="ECO:0000256" key="2">
    <source>
        <dbReference type="SAM" id="SignalP"/>
    </source>
</evidence>
<protein>
    <submittedName>
        <fullName evidence="3">Uncharacterized protein</fullName>
    </submittedName>
</protein>
<name>A0A2J6PSB4_9HELO</name>
<feature type="compositionally biased region" description="Polar residues" evidence="1">
    <location>
        <begin position="296"/>
        <end position="308"/>
    </location>
</feature>
<sequence>MKASTLFGDGTAALLAGFLLAQGAPVDAIAPRDFSADLRNFSQVQLMLHNLRSRIGVPFTAIRNVGLKFNHTLEVKPLDLVLLPSGYYFSCSTSPHGELDYAKGPNPFPNEMVEVDESQLLIACTDDSAGGKADEWPLMRACPGQEEILRTFLLDISSHGSMIAIPKSRLENAPVFEVGKHMCMPEDPERTSCSITPSFTSAPSPVPSSSLPTSDAKIALSNRLIDLKVFISSIYQQKTLLNTELSMASSTTATTNAVTASTISSLSVTKRDATPAPSSMIPSSINYIDQHATMKPETTSNASSSMPSITKPAERRRSTSFEEKWPISPTYTSPASANDGNNRFAAMYSSKIQEQAEAVSRSSALAAANSARAISAPTPQMEVKDVA</sequence>
<dbReference type="EMBL" id="KZ613502">
    <property type="protein sequence ID" value="PMD16923.1"/>
    <property type="molecule type" value="Genomic_DNA"/>
</dbReference>
<accession>A0A2J6PSB4</accession>
<feature type="signal peptide" evidence="2">
    <location>
        <begin position="1"/>
        <end position="23"/>
    </location>
</feature>
<feature type="compositionally biased region" description="Basic and acidic residues" evidence="1">
    <location>
        <begin position="312"/>
        <end position="325"/>
    </location>
</feature>
<feature type="chain" id="PRO_5014380151" evidence="2">
    <location>
        <begin position="24"/>
        <end position="387"/>
    </location>
</feature>
<keyword evidence="4" id="KW-1185">Reference proteome</keyword>
<evidence type="ECO:0000313" key="3">
    <source>
        <dbReference type="EMBL" id="PMD16923.1"/>
    </source>
</evidence>
<feature type="region of interest" description="Disordered" evidence="1">
    <location>
        <begin position="295"/>
        <end position="342"/>
    </location>
</feature>
<proteinExistence type="predicted"/>
<evidence type="ECO:0000256" key="1">
    <source>
        <dbReference type="SAM" id="MobiDB-lite"/>
    </source>
</evidence>